<protein>
    <recommendedName>
        <fullName evidence="3">SnoaL-like domain-containing protein</fullName>
    </recommendedName>
</protein>
<dbReference type="eggNOG" id="ENOG502RWCB">
    <property type="taxonomic scope" value="Eukaryota"/>
</dbReference>
<gene>
    <name evidence="1" type="ORF">CFIO01_09514</name>
</gene>
<dbReference type="EMBL" id="JARH01000573">
    <property type="protein sequence ID" value="EXF79117.1"/>
    <property type="molecule type" value="Genomic_DNA"/>
</dbReference>
<accession>A0A010QGN7</accession>
<organism evidence="1 2">
    <name type="scientific">Colletotrichum fioriniae PJ7</name>
    <dbReference type="NCBI Taxonomy" id="1445577"/>
    <lineage>
        <taxon>Eukaryota</taxon>
        <taxon>Fungi</taxon>
        <taxon>Dikarya</taxon>
        <taxon>Ascomycota</taxon>
        <taxon>Pezizomycotina</taxon>
        <taxon>Sordariomycetes</taxon>
        <taxon>Hypocreomycetidae</taxon>
        <taxon>Glomerellales</taxon>
        <taxon>Glomerellaceae</taxon>
        <taxon>Colletotrichum</taxon>
        <taxon>Colletotrichum acutatum species complex</taxon>
    </lineage>
</organism>
<evidence type="ECO:0008006" key="3">
    <source>
        <dbReference type="Google" id="ProtNLM"/>
    </source>
</evidence>
<comment type="caution">
    <text evidence="1">The sequence shown here is derived from an EMBL/GenBank/DDBJ whole genome shotgun (WGS) entry which is preliminary data.</text>
</comment>
<proteinExistence type="predicted"/>
<dbReference type="OrthoDB" id="3468019at2759"/>
<dbReference type="KEGG" id="cfj:CFIO01_09514"/>
<name>A0A010QGN7_9PEZI</name>
<sequence>MSCVTNATDWLSGSITSQAKSLIAAFYELVDSKAEDSGNRLATEIFSNEAIFISPSGTFSGNAEISKCREGAWSLVTLRRHSISKAFASIESKDTISRTELVLLGSVYMNFVNGKSLNSPFAAHIIIGSSTLALAEPRIEFMEVFSLWLDDNENDDPSFPGRRALEEIDNSKRPPDDLVIREVIRETATSPATAEAAATPSITGSSPEASIQVPASLSYALELAAEISDAVGSIITPAPRRYPAM</sequence>
<evidence type="ECO:0000313" key="2">
    <source>
        <dbReference type="Proteomes" id="UP000020467"/>
    </source>
</evidence>
<evidence type="ECO:0000313" key="1">
    <source>
        <dbReference type="EMBL" id="EXF79117.1"/>
    </source>
</evidence>
<reference evidence="1 2" key="1">
    <citation type="submission" date="2014-02" db="EMBL/GenBank/DDBJ databases">
        <title>The genome sequence of Colletotrichum fioriniae PJ7.</title>
        <authorList>
            <person name="Baroncelli R."/>
            <person name="Thon M.R."/>
        </authorList>
    </citation>
    <scope>NUCLEOTIDE SEQUENCE [LARGE SCALE GENOMIC DNA]</scope>
    <source>
        <strain evidence="1 2">PJ7</strain>
    </source>
</reference>
<dbReference type="HOGENOM" id="CLU_1133497_0_0_1"/>
<keyword evidence="2" id="KW-1185">Reference proteome</keyword>
<dbReference type="AlphaFoldDB" id="A0A010QGN7"/>
<dbReference type="Proteomes" id="UP000020467">
    <property type="component" value="Unassembled WGS sequence"/>
</dbReference>